<name>A0ABP1PTS9_9HEXA</name>
<reference evidence="1 2" key="1">
    <citation type="submission" date="2024-08" db="EMBL/GenBank/DDBJ databases">
        <authorList>
            <person name="Cucini C."/>
            <person name="Frati F."/>
        </authorList>
    </citation>
    <scope>NUCLEOTIDE SEQUENCE [LARGE SCALE GENOMIC DNA]</scope>
</reference>
<organism evidence="1 2">
    <name type="scientific">Orchesella dallaii</name>
    <dbReference type="NCBI Taxonomy" id="48710"/>
    <lineage>
        <taxon>Eukaryota</taxon>
        <taxon>Metazoa</taxon>
        <taxon>Ecdysozoa</taxon>
        <taxon>Arthropoda</taxon>
        <taxon>Hexapoda</taxon>
        <taxon>Collembola</taxon>
        <taxon>Entomobryomorpha</taxon>
        <taxon>Entomobryoidea</taxon>
        <taxon>Orchesellidae</taxon>
        <taxon>Orchesellinae</taxon>
        <taxon>Orchesella</taxon>
    </lineage>
</organism>
<evidence type="ECO:0000313" key="1">
    <source>
        <dbReference type="EMBL" id="CAL8077245.1"/>
    </source>
</evidence>
<protein>
    <submittedName>
        <fullName evidence="1">Uncharacterized protein</fullName>
    </submittedName>
</protein>
<dbReference type="Proteomes" id="UP001642540">
    <property type="component" value="Unassembled WGS sequence"/>
</dbReference>
<gene>
    <name evidence="1" type="ORF">ODALV1_LOCUS3748</name>
</gene>
<dbReference type="EMBL" id="CAXLJM020000012">
    <property type="protein sequence ID" value="CAL8077245.1"/>
    <property type="molecule type" value="Genomic_DNA"/>
</dbReference>
<proteinExistence type="predicted"/>
<accession>A0ABP1PTS9</accession>
<evidence type="ECO:0000313" key="2">
    <source>
        <dbReference type="Proteomes" id="UP001642540"/>
    </source>
</evidence>
<sequence length="143" mass="16781">MVLPGSPTIKCKWLEGHHQIRIYCRILGCNAVPQSVRFCGVMDMEFVKESKEILIERFKVILTSLNHNFAIDPDKVGAYCYETAEMYVDKYGWYYMSLHYFLRCHLAKNKNYQVPLWNSCCVRQFHHRPVTMTSKLDTPGTVH</sequence>
<comment type="caution">
    <text evidence="1">The sequence shown here is derived from an EMBL/GenBank/DDBJ whole genome shotgun (WGS) entry which is preliminary data.</text>
</comment>
<keyword evidence="2" id="KW-1185">Reference proteome</keyword>